<dbReference type="Gene3D" id="1.10.600.10">
    <property type="entry name" value="Farnesyl Diphosphate Synthase"/>
    <property type="match status" value="1"/>
</dbReference>
<evidence type="ECO:0000313" key="8">
    <source>
        <dbReference type="EMBL" id="VFP84141.1"/>
    </source>
</evidence>
<dbReference type="EMBL" id="LR217720">
    <property type="protein sequence ID" value="VFP84141.1"/>
    <property type="molecule type" value="Genomic_DNA"/>
</dbReference>
<dbReference type="PANTHER" id="PTHR43281:SF1">
    <property type="entry name" value="FARNESYL DIPHOSPHATE SYNTHASE"/>
    <property type="match status" value="1"/>
</dbReference>
<organism evidence="8 9">
    <name type="scientific">Candidatus Erwinia haradaeae</name>
    <dbReference type="NCBI Taxonomy" id="1922217"/>
    <lineage>
        <taxon>Bacteria</taxon>
        <taxon>Pseudomonadati</taxon>
        <taxon>Pseudomonadota</taxon>
        <taxon>Gammaproteobacteria</taxon>
        <taxon>Enterobacterales</taxon>
        <taxon>Erwiniaceae</taxon>
        <taxon>Erwinia</taxon>
    </lineage>
</organism>
<dbReference type="PROSITE" id="PS00723">
    <property type="entry name" value="POLYPRENYL_SYNTHASE_1"/>
    <property type="match status" value="1"/>
</dbReference>
<dbReference type="SUPFAM" id="SSF48576">
    <property type="entry name" value="Terpenoid synthases"/>
    <property type="match status" value="1"/>
</dbReference>
<dbReference type="OrthoDB" id="9805316at2"/>
<comment type="cofactor">
    <cofactor evidence="1">
        <name>Mg(2+)</name>
        <dbReference type="ChEBI" id="CHEBI:18420"/>
    </cofactor>
</comment>
<dbReference type="FunFam" id="1.10.600.10:FF:000001">
    <property type="entry name" value="Geranylgeranyl diphosphate synthase"/>
    <property type="match status" value="1"/>
</dbReference>
<evidence type="ECO:0000256" key="4">
    <source>
        <dbReference type="ARBA" id="ARBA00022723"/>
    </source>
</evidence>
<dbReference type="GO" id="GO:0016114">
    <property type="term" value="P:terpenoid biosynthetic process"/>
    <property type="evidence" value="ECO:0007669"/>
    <property type="project" value="UniProtKB-ARBA"/>
</dbReference>
<evidence type="ECO:0000256" key="1">
    <source>
        <dbReference type="ARBA" id="ARBA00001946"/>
    </source>
</evidence>
<dbReference type="SFLD" id="SFLDG01017">
    <property type="entry name" value="Polyprenyl_Transferase_Like"/>
    <property type="match status" value="1"/>
</dbReference>
<dbReference type="InterPro" id="IPR000092">
    <property type="entry name" value="Polyprenyl_synt"/>
</dbReference>
<gene>
    <name evidence="8" type="primary">ispA</name>
    <name evidence="8" type="ORF">ERCILAFE3058_236</name>
</gene>
<name>A0A451DCM9_9GAMM</name>
<dbReference type="InterPro" id="IPR053378">
    <property type="entry name" value="Prenyl_diphosphate_synthase"/>
</dbReference>
<dbReference type="EC" id="2.5.1.10" evidence="8"/>
<keyword evidence="5" id="KW-0460">Magnesium</keyword>
<evidence type="ECO:0000256" key="5">
    <source>
        <dbReference type="ARBA" id="ARBA00022842"/>
    </source>
</evidence>
<dbReference type="Pfam" id="PF00348">
    <property type="entry name" value="polyprenyl_synt"/>
    <property type="match status" value="1"/>
</dbReference>
<dbReference type="GO" id="GO:0004337">
    <property type="term" value="F:(2E,6E)-farnesyl diphosphate synthase activity"/>
    <property type="evidence" value="ECO:0007669"/>
    <property type="project" value="UniProtKB-EC"/>
</dbReference>
<protein>
    <submittedName>
        <fullName evidence="8">Farnesyl diphosphate synthase</fullName>
        <ecNumber evidence="8">2.5.1.10</ecNumber>
    </submittedName>
</protein>
<reference evidence="8 9" key="1">
    <citation type="submission" date="2019-02" db="EMBL/GenBank/DDBJ databases">
        <authorList>
            <person name="Manzano-Marin A."/>
            <person name="Manzano-Marin A."/>
        </authorList>
    </citation>
    <scope>NUCLEOTIDE SEQUENCE [LARGE SCALE GENOMIC DNA]</scope>
    <source>
        <strain evidence="8 9">ErCilaricifoliae</strain>
    </source>
</reference>
<dbReference type="InterPro" id="IPR008949">
    <property type="entry name" value="Isoprenoid_synthase_dom_sf"/>
</dbReference>
<evidence type="ECO:0000256" key="3">
    <source>
        <dbReference type="ARBA" id="ARBA00022679"/>
    </source>
</evidence>
<proteinExistence type="inferred from homology"/>
<dbReference type="InterPro" id="IPR033749">
    <property type="entry name" value="Polyprenyl_synt_CS"/>
</dbReference>
<dbReference type="GO" id="GO:0046872">
    <property type="term" value="F:metal ion binding"/>
    <property type="evidence" value="ECO:0007669"/>
    <property type="project" value="UniProtKB-KW"/>
</dbReference>
<sequence>MSVNILLDRYRHRVNTVLQRYISKLSFKNTALVGAMGYGTLLGGKRIRPLLVYATGNMLHADDAALDVAAAAIECIHAYSLIHDDLPAMDNAYLRRGHPTCHRKFGEDMAILAGDALQALAYSILVNSPMPGVTKENRLAMLSELAHASGVTGMCGGQALDLMSKGKRMTLEDLEKIHRYKTGSLICSAVRLGALTAGAYGKSVLPELDSFSHAIGLAFQAQDDILDVIGDAGMMGKKTSSDKLSGKSTYPTLLGVSNTQAKIRDLYQTSLSVLSILSEQKYNTTMLRALASFIIQRNK</sequence>
<dbReference type="Proteomes" id="UP000294418">
    <property type="component" value="Chromosome"/>
</dbReference>
<dbReference type="SFLD" id="SFLDS00005">
    <property type="entry name" value="Isoprenoid_Synthase_Type_I"/>
    <property type="match status" value="1"/>
</dbReference>
<dbReference type="GO" id="GO:0008654">
    <property type="term" value="P:phospholipid biosynthetic process"/>
    <property type="evidence" value="ECO:0007669"/>
    <property type="project" value="UniProtKB-ARBA"/>
</dbReference>
<evidence type="ECO:0000256" key="7">
    <source>
        <dbReference type="RuleBase" id="RU004466"/>
    </source>
</evidence>
<evidence type="ECO:0000256" key="2">
    <source>
        <dbReference type="ARBA" id="ARBA00006706"/>
    </source>
</evidence>
<dbReference type="AlphaFoldDB" id="A0A451DCM9"/>
<comment type="similarity">
    <text evidence="2 7">Belongs to the FPP/GGPP synthase family.</text>
</comment>
<dbReference type="RefSeq" id="WP_157989660.1">
    <property type="nucleotide sequence ID" value="NZ_LR217720.1"/>
</dbReference>
<keyword evidence="3 7" id="KW-0808">Transferase</keyword>
<dbReference type="PANTHER" id="PTHR43281">
    <property type="entry name" value="FARNESYL DIPHOSPHATE SYNTHASE"/>
    <property type="match status" value="1"/>
</dbReference>
<keyword evidence="4" id="KW-0479">Metal-binding</keyword>
<dbReference type="NCBIfam" id="NF045485">
    <property type="entry name" value="FPPsyn"/>
    <property type="match status" value="1"/>
</dbReference>
<keyword evidence="6" id="KW-0414">Isoprene biosynthesis</keyword>
<evidence type="ECO:0000313" key="9">
    <source>
        <dbReference type="Proteomes" id="UP000294418"/>
    </source>
</evidence>
<dbReference type="NCBIfam" id="NF007877">
    <property type="entry name" value="PRK10581.1"/>
    <property type="match status" value="1"/>
</dbReference>
<dbReference type="GO" id="GO:0005737">
    <property type="term" value="C:cytoplasm"/>
    <property type="evidence" value="ECO:0007669"/>
    <property type="project" value="UniProtKB-ARBA"/>
</dbReference>
<dbReference type="CDD" id="cd00685">
    <property type="entry name" value="Trans_IPPS_HT"/>
    <property type="match status" value="1"/>
</dbReference>
<accession>A0A451DCM9</accession>
<evidence type="ECO:0000256" key="6">
    <source>
        <dbReference type="ARBA" id="ARBA00023229"/>
    </source>
</evidence>